<sequence length="53" mass="5521">MSSKEYLLSLSFLSSSLRATAAASSRHAIHCAAAADLSLARCRLAIRAAVVVC</sequence>
<keyword evidence="2" id="KW-1185">Reference proteome</keyword>
<reference evidence="1 2" key="1">
    <citation type="submission" date="2024-01" db="EMBL/GenBank/DDBJ databases">
        <title>Genome assemblies of Stephania.</title>
        <authorList>
            <person name="Yang L."/>
        </authorList>
    </citation>
    <scope>NUCLEOTIDE SEQUENCE [LARGE SCALE GENOMIC DNA]</scope>
    <source>
        <strain evidence="1">YNDBR</strain>
        <tissue evidence="1">Leaf</tissue>
    </source>
</reference>
<evidence type="ECO:0000313" key="2">
    <source>
        <dbReference type="Proteomes" id="UP001420932"/>
    </source>
</evidence>
<organism evidence="1 2">
    <name type="scientific">Stephania yunnanensis</name>
    <dbReference type="NCBI Taxonomy" id="152371"/>
    <lineage>
        <taxon>Eukaryota</taxon>
        <taxon>Viridiplantae</taxon>
        <taxon>Streptophyta</taxon>
        <taxon>Embryophyta</taxon>
        <taxon>Tracheophyta</taxon>
        <taxon>Spermatophyta</taxon>
        <taxon>Magnoliopsida</taxon>
        <taxon>Ranunculales</taxon>
        <taxon>Menispermaceae</taxon>
        <taxon>Menispermoideae</taxon>
        <taxon>Cissampelideae</taxon>
        <taxon>Stephania</taxon>
    </lineage>
</organism>
<dbReference type="EMBL" id="JBBNAF010000001">
    <property type="protein sequence ID" value="KAK9169588.1"/>
    <property type="molecule type" value="Genomic_DNA"/>
</dbReference>
<protein>
    <submittedName>
        <fullName evidence="1">Uncharacterized protein</fullName>
    </submittedName>
</protein>
<gene>
    <name evidence="1" type="ORF">Syun_001728</name>
</gene>
<comment type="caution">
    <text evidence="1">The sequence shown here is derived from an EMBL/GenBank/DDBJ whole genome shotgun (WGS) entry which is preliminary data.</text>
</comment>
<accession>A0AAP0LEC0</accession>
<proteinExistence type="predicted"/>
<evidence type="ECO:0000313" key="1">
    <source>
        <dbReference type="EMBL" id="KAK9169588.1"/>
    </source>
</evidence>
<name>A0AAP0LEC0_9MAGN</name>
<dbReference type="Proteomes" id="UP001420932">
    <property type="component" value="Unassembled WGS sequence"/>
</dbReference>
<dbReference type="AlphaFoldDB" id="A0AAP0LEC0"/>